<dbReference type="InterPro" id="IPR003758">
    <property type="entry name" value="LpxK"/>
</dbReference>
<keyword evidence="15" id="KW-1185">Reference proteome</keyword>
<evidence type="ECO:0000256" key="2">
    <source>
        <dbReference type="ARBA" id="ARBA00004870"/>
    </source>
</evidence>
<dbReference type="PANTHER" id="PTHR42724">
    <property type="entry name" value="TETRAACYLDISACCHARIDE 4'-KINASE"/>
    <property type="match status" value="1"/>
</dbReference>
<organism evidence="14 15">
    <name type="scientific">Candidatus Fervidibacter sacchari</name>
    <dbReference type="NCBI Taxonomy" id="1448929"/>
    <lineage>
        <taxon>Bacteria</taxon>
        <taxon>Candidatus Fervidibacterota</taxon>
        <taxon>Candidatus Fervidibacter</taxon>
    </lineage>
</organism>
<gene>
    <name evidence="13" type="primary">lpxK</name>
    <name evidence="14" type="ORF">M2350_003712</name>
</gene>
<accession>A0ABT2ETG8</accession>
<keyword evidence="7 13" id="KW-0808">Transferase</keyword>
<dbReference type="GO" id="GO:0009029">
    <property type="term" value="F:lipid-A 4'-kinase activity"/>
    <property type="evidence" value="ECO:0007669"/>
    <property type="project" value="UniProtKB-EC"/>
</dbReference>
<comment type="catalytic activity">
    <reaction evidence="13">
        <text>a lipid A disaccharide + ATP = a lipid IVA + ADP + H(+)</text>
        <dbReference type="Rhea" id="RHEA:67840"/>
        <dbReference type="ChEBI" id="CHEBI:15378"/>
        <dbReference type="ChEBI" id="CHEBI:30616"/>
        <dbReference type="ChEBI" id="CHEBI:176343"/>
        <dbReference type="ChEBI" id="CHEBI:176425"/>
        <dbReference type="ChEBI" id="CHEBI:456216"/>
        <dbReference type="EC" id="2.7.1.130"/>
    </reaction>
</comment>
<evidence type="ECO:0000256" key="12">
    <source>
        <dbReference type="ARBA" id="ARBA00029757"/>
    </source>
</evidence>
<evidence type="ECO:0000256" key="3">
    <source>
        <dbReference type="ARBA" id="ARBA00012071"/>
    </source>
</evidence>
<evidence type="ECO:0000256" key="13">
    <source>
        <dbReference type="HAMAP-Rule" id="MF_00409"/>
    </source>
</evidence>
<evidence type="ECO:0000256" key="1">
    <source>
        <dbReference type="ARBA" id="ARBA00002274"/>
    </source>
</evidence>
<evidence type="ECO:0000256" key="10">
    <source>
        <dbReference type="ARBA" id="ARBA00022840"/>
    </source>
</evidence>
<keyword evidence="5 13" id="KW-0444">Lipid biosynthesis</keyword>
<dbReference type="EC" id="2.7.1.130" evidence="3 13"/>
<dbReference type="EMBL" id="JANUCP010000012">
    <property type="protein sequence ID" value="MCS3921263.1"/>
    <property type="molecule type" value="Genomic_DNA"/>
</dbReference>
<dbReference type="Proteomes" id="UP001204798">
    <property type="component" value="Unassembled WGS sequence"/>
</dbReference>
<name>A0ABT2ETG8_9BACT</name>
<dbReference type="Pfam" id="PF02606">
    <property type="entry name" value="LpxK"/>
    <property type="match status" value="2"/>
</dbReference>
<evidence type="ECO:0000256" key="7">
    <source>
        <dbReference type="ARBA" id="ARBA00022679"/>
    </source>
</evidence>
<keyword evidence="6 13" id="KW-0441">Lipid A biosynthesis</keyword>
<evidence type="ECO:0000256" key="9">
    <source>
        <dbReference type="ARBA" id="ARBA00022777"/>
    </source>
</evidence>
<dbReference type="SUPFAM" id="SSF52540">
    <property type="entry name" value="P-loop containing nucleoside triphosphate hydrolases"/>
    <property type="match status" value="1"/>
</dbReference>
<evidence type="ECO:0000256" key="5">
    <source>
        <dbReference type="ARBA" id="ARBA00022516"/>
    </source>
</evidence>
<sequence length="366" mass="41045">MTNSHRLWELVSMQVIFAGGLRGQIEGRLRQWANASVGSSLLVPLRNLAWLTVRVRNALRPLPMVRVSVPVISVGNITLGGTGKTPLTMWLTQRLVKAGHKPAILTPLTEKGDETEEHLSAFAFKSVAPIVFAGRDRAENAKRAVALGATVIVLDDGFQYRRLHRDVDIVLWDASFPPHHNNPFLREPLAQLKRADCIVISKADFLSDERQNELRTNLEKLAGEGKVVAAFGYEPISLQLPDGKVEVLGSLKRRKVLLVAGIGNPSYFAWTARRAGFEVAEMICFPDHFRYKRSDVQFIAERAKLAGVDAVLTTPKDAFKLRNFWSSNVPLFSLQVKLRWLWGEESLWEIVEGCVKNYQAKFEVKP</sequence>
<keyword evidence="11 13" id="KW-0443">Lipid metabolism</keyword>
<keyword evidence="9 13" id="KW-0418">Kinase</keyword>
<keyword evidence="10 13" id="KW-0067">ATP-binding</keyword>
<dbReference type="HAMAP" id="MF_00409">
    <property type="entry name" value="LpxK"/>
    <property type="match status" value="1"/>
</dbReference>
<evidence type="ECO:0000313" key="15">
    <source>
        <dbReference type="Proteomes" id="UP001204798"/>
    </source>
</evidence>
<dbReference type="InterPro" id="IPR027417">
    <property type="entry name" value="P-loop_NTPase"/>
</dbReference>
<reference evidence="14 15" key="1">
    <citation type="submission" date="2022-08" db="EMBL/GenBank/DDBJ databases">
        <title>Bacterial and archaeal communities from various locations to study Microbial Dark Matter (Phase II).</title>
        <authorList>
            <person name="Stepanauskas R."/>
        </authorList>
    </citation>
    <scope>NUCLEOTIDE SEQUENCE [LARGE SCALE GENOMIC DNA]</scope>
    <source>
        <strain evidence="14 15">PD1</strain>
    </source>
</reference>
<dbReference type="PANTHER" id="PTHR42724:SF1">
    <property type="entry name" value="TETRAACYLDISACCHARIDE 4'-KINASE, MITOCHONDRIAL-RELATED"/>
    <property type="match status" value="1"/>
</dbReference>
<evidence type="ECO:0000256" key="11">
    <source>
        <dbReference type="ARBA" id="ARBA00023098"/>
    </source>
</evidence>
<evidence type="ECO:0000256" key="6">
    <source>
        <dbReference type="ARBA" id="ARBA00022556"/>
    </source>
</evidence>
<evidence type="ECO:0000256" key="4">
    <source>
        <dbReference type="ARBA" id="ARBA00016436"/>
    </source>
</evidence>
<feature type="binding site" evidence="13">
    <location>
        <begin position="78"/>
        <end position="85"/>
    </location>
    <ligand>
        <name>ATP</name>
        <dbReference type="ChEBI" id="CHEBI:30616"/>
    </ligand>
</feature>
<comment type="caution">
    <text evidence="14">The sequence shown here is derived from an EMBL/GenBank/DDBJ whole genome shotgun (WGS) entry which is preliminary data.</text>
</comment>
<evidence type="ECO:0000256" key="8">
    <source>
        <dbReference type="ARBA" id="ARBA00022741"/>
    </source>
</evidence>
<evidence type="ECO:0000313" key="14">
    <source>
        <dbReference type="EMBL" id="MCS3921263.1"/>
    </source>
</evidence>
<comment type="similarity">
    <text evidence="13">Belongs to the LpxK family.</text>
</comment>
<protein>
    <recommendedName>
        <fullName evidence="4 13">Tetraacyldisaccharide 4'-kinase</fullName>
        <ecNumber evidence="3 13">2.7.1.130</ecNumber>
    </recommendedName>
    <alternativeName>
        <fullName evidence="12 13">Lipid A 4'-kinase</fullName>
    </alternativeName>
</protein>
<keyword evidence="8 13" id="KW-0547">Nucleotide-binding</keyword>
<dbReference type="RefSeq" id="WP_302898672.1">
    <property type="nucleotide sequence ID" value="NZ_CP130454.1"/>
</dbReference>
<proteinExistence type="inferred from homology"/>
<comment type="pathway">
    <text evidence="2 13">Glycolipid biosynthesis; lipid IV(A) biosynthesis; lipid IV(A) from (3R)-3-hydroxytetradecanoyl-[acyl-carrier-protein] and UDP-N-acetyl-alpha-D-glucosamine: step 6/6.</text>
</comment>
<comment type="function">
    <text evidence="1 13">Transfers the gamma-phosphate of ATP to the 4'-position of a tetraacyldisaccharide 1-phosphate intermediate (termed DS-1-P) to form tetraacyldisaccharide 1,4'-bis-phosphate (lipid IVA).</text>
</comment>